<evidence type="ECO:0000256" key="1">
    <source>
        <dbReference type="ARBA" id="ARBA00001966"/>
    </source>
</evidence>
<evidence type="ECO:0000256" key="7">
    <source>
        <dbReference type="ARBA" id="ARBA00023014"/>
    </source>
</evidence>
<dbReference type="InterPro" id="IPR051198">
    <property type="entry name" value="BchE-like"/>
</dbReference>
<dbReference type="PANTHER" id="PTHR43409">
    <property type="entry name" value="ANAEROBIC MAGNESIUM-PROTOPORPHYRIN IX MONOMETHYL ESTER CYCLASE-RELATED"/>
    <property type="match status" value="1"/>
</dbReference>
<feature type="domain" description="Radical SAM core" evidence="8">
    <location>
        <begin position="179"/>
        <end position="411"/>
    </location>
</feature>
<dbReference type="Proteomes" id="UP000647235">
    <property type="component" value="Unassembled WGS sequence"/>
</dbReference>
<keyword evidence="10" id="KW-1185">Reference proteome</keyword>
<proteinExistence type="predicted"/>
<dbReference type="Pfam" id="PF04055">
    <property type="entry name" value="Radical_SAM"/>
    <property type="match status" value="1"/>
</dbReference>
<reference evidence="9 10" key="1">
    <citation type="submission" date="2020-08" db="EMBL/GenBank/DDBJ databases">
        <title>Genome public.</title>
        <authorList>
            <person name="Liu C."/>
            <person name="Sun Q."/>
        </authorList>
    </citation>
    <scope>NUCLEOTIDE SEQUENCE [LARGE SCALE GENOMIC DNA]</scope>
    <source>
        <strain evidence="9 10">NSJ-36</strain>
    </source>
</reference>
<evidence type="ECO:0000256" key="3">
    <source>
        <dbReference type="ARBA" id="ARBA00022679"/>
    </source>
</evidence>
<name>A0ABR7EQU6_9FIRM</name>
<evidence type="ECO:0000256" key="5">
    <source>
        <dbReference type="ARBA" id="ARBA00022723"/>
    </source>
</evidence>
<protein>
    <submittedName>
        <fullName evidence="9">Radical SAM protein</fullName>
    </submittedName>
</protein>
<comment type="caution">
    <text evidence="9">The sequence shown here is derived from an EMBL/GenBank/DDBJ whole genome shotgun (WGS) entry which is preliminary data.</text>
</comment>
<evidence type="ECO:0000313" key="10">
    <source>
        <dbReference type="Proteomes" id="UP000647235"/>
    </source>
</evidence>
<dbReference type="InterPro" id="IPR034466">
    <property type="entry name" value="Methyltransferase_Class_B"/>
</dbReference>
<dbReference type="CDD" id="cd01335">
    <property type="entry name" value="Radical_SAM"/>
    <property type="match status" value="1"/>
</dbReference>
<dbReference type="PANTHER" id="PTHR43409:SF7">
    <property type="entry name" value="BLL1977 PROTEIN"/>
    <property type="match status" value="1"/>
</dbReference>
<dbReference type="SMART" id="SM00729">
    <property type="entry name" value="Elp3"/>
    <property type="match status" value="1"/>
</dbReference>
<evidence type="ECO:0000256" key="2">
    <source>
        <dbReference type="ARBA" id="ARBA00022603"/>
    </source>
</evidence>
<evidence type="ECO:0000256" key="4">
    <source>
        <dbReference type="ARBA" id="ARBA00022691"/>
    </source>
</evidence>
<comment type="cofactor">
    <cofactor evidence="1">
        <name>[4Fe-4S] cluster</name>
        <dbReference type="ChEBI" id="CHEBI:49883"/>
    </cofactor>
</comment>
<organism evidence="9 10">
    <name type="scientific">Dorea hominis</name>
    <dbReference type="NCBI Taxonomy" id="2763040"/>
    <lineage>
        <taxon>Bacteria</taxon>
        <taxon>Bacillati</taxon>
        <taxon>Bacillota</taxon>
        <taxon>Clostridia</taxon>
        <taxon>Lachnospirales</taxon>
        <taxon>Lachnospiraceae</taxon>
        <taxon>Dorea</taxon>
    </lineage>
</organism>
<dbReference type="InterPro" id="IPR006638">
    <property type="entry name" value="Elp3/MiaA/NifB-like_rSAM"/>
</dbReference>
<dbReference type="EMBL" id="JACOOY010000001">
    <property type="protein sequence ID" value="MBC5663722.1"/>
    <property type="molecule type" value="Genomic_DNA"/>
</dbReference>
<sequence length="485" mass="56712">MKIRFIEPGNRPYKPTILNYFVYDRYIRTPSVGLNTLATIVKREYPDTYMYSESISKIPMKDLQDANIIFISIFTYAAVRGYQIATYLKEHTNATIVMGGLHASMNVKEAVNYCDYVMLGEGDETILPLIKMIQEKKKPDTAGYAWLEEGKFYSTGKPVPPENIDVIPDRSLIHNYKKMTKHMTIWPQVHASRGCPHNCDYCALVKHFGRCVRKRTPENIIEDIKYSIDFFEKGNHRIVQDLWITDDNFFADQKWAMEVLHAIIDSGIKYRFNIQARYEVGFDDEMLELLKKAGFFELDMGIEFIDDASFETYHKKSTRKEIEKSIRNIQKHGLSVRGLFILGSDNQKKGCGKELADFVIRNHIQGVLIQSMYFVPGTPAYEANKDRLIHRNWAKYNGNTVHYPKQMTPYELQLEQIDASRRIYSVRRLIGAWLKEDWMHKVLFTGEFFWHMSTRYDLKKELKNLPKENMIEKVNKNAMEVLHNA</sequence>
<dbReference type="SFLD" id="SFLDG01123">
    <property type="entry name" value="methyltransferase_(Class_B)"/>
    <property type="match status" value="1"/>
</dbReference>
<accession>A0ABR7EQU6</accession>
<keyword evidence="7" id="KW-0411">Iron-sulfur</keyword>
<dbReference type="InterPro" id="IPR023404">
    <property type="entry name" value="rSAM_horseshoe"/>
</dbReference>
<evidence type="ECO:0000313" key="9">
    <source>
        <dbReference type="EMBL" id="MBC5663722.1"/>
    </source>
</evidence>
<keyword evidence="3" id="KW-0808">Transferase</keyword>
<evidence type="ECO:0000256" key="6">
    <source>
        <dbReference type="ARBA" id="ARBA00023004"/>
    </source>
</evidence>
<gene>
    <name evidence="9" type="ORF">H8S07_00260</name>
</gene>
<keyword evidence="5" id="KW-0479">Metal-binding</keyword>
<keyword evidence="6" id="KW-0408">Iron</keyword>
<dbReference type="PROSITE" id="PS51918">
    <property type="entry name" value="RADICAL_SAM"/>
    <property type="match status" value="1"/>
</dbReference>
<dbReference type="InterPro" id="IPR058240">
    <property type="entry name" value="rSAM_sf"/>
</dbReference>
<dbReference type="Gene3D" id="3.80.30.20">
    <property type="entry name" value="tm_1862 like domain"/>
    <property type="match status" value="1"/>
</dbReference>
<keyword evidence="2" id="KW-0489">Methyltransferase</keyword>
<dbReference type="InterPro" id="IPR007197">
    <property type="entry name" value="rSAM"/>
</dbReference>
<dbReference type="Gene3D" id="3.40.50.280">
    <property type="entry name" value="Cobalamin-binding domain"/>
    <property type="match status" value="1"/>
</dbReference>
<dbReference type="SUPFAM" id="SSF102114">
    <property type="entry name" value="Radical SAM enzymes"/>
    <property type="match status" value="1"/>
</dbReference>
<evidence type="ECO:0000259" key="8">
    <source>
        <dbReference type="PROSITE" id="PS51918"/>
    </source>
</evidence>
<keyword evidence="4" id="KW-0949">S-adenosyl-L-methionine</keyword>
<dbReference type="RefSeq" id="WP_186855196.1">
    <property type="nucleotide sequence ID" value="NZ_JACOOY010000001.1"/>
</dbReference>
<dbReference type="SFLD" id="SFLDG01082">
    <property type="entry name" value="B12-binding_domain_containing"/>
    <property type="match status" value="1"/>
</dbReference>
<dbReference type="SFLD" id="SFLDS00029">
    <property type="entry name" value="Radical_SAM"/>
    <property type="match status" value="1"/>
</dbReference>